<dbReference type="Gene3D" id="1.20.1270.90">
    <property type="entry name" value="AF1782-like"/>
    <property type="match status" value="1"/>
</dbReference>
<dbReference type="PROSITE" id="PS51257">
    <property type="entry name" value="PROKAR_LIPOPROTEIN"/>
    <property type="match status" value="1"/>
</dbReference>
<reference evidence="4 5" key="1">
    <citation type="journal article" date="2017" name="Int. J. Syst. Evol. Microbiol.">
        <title>Mycoplasma tullyi sp. nov., isolated from penguins of the genus Spheniscus.</title>
        <authorList>
            <person name="Yavari C.A."/>
            <person name="Ramirez A.S."/>
            <person name="Nicholas R.A.J."/>
            <person name="Radford A.D."/>
            <person name="Darby A.C."/>
            <person name="Bradbury J.M."/>
        </authorList>
    </citation>
    <scope>NUCLEOTIDE SEQUENCE [LARGE SCALE GENOMIC DNA]</scope>
    <source>
        <strain evidence="4 5">56A97T</strain>
    </source>
</reference>
<evidence type="ECO:0000256" key="2">
    <source>
        <dbReference type="SAM" id="SignalP"/>
    </source>
</evidence>
<feature type="chain" id="PRO_5027753374" evidence="2">
    <location>
        <begin position="23"/>
        <end position="694"/>
    </location>
</feature>
<protein>
    <submittedName>
        <fullName evidence="4">FIVAR domain-containing protein</fullName>
    </submittedName>
</protein>
<feature type="domain" description="Haemagglutinin Mycoplasma" evidence="3">
    <location>
        <begin position="249"/>
        <end position="675"/>
    </location>
</feature>
<feature type="signal peptide" evidence="2">
    <location>
        <begin position="1"/>
        <end position="22"/>
    </location>
</feature>
<evidence type="ECO:0000313" key="4">
    <source>
        <dbReference type="EMBL" id="QMT98428.1"/>
    </source>
</evidence>
<dbReference type="InterPro" id="IPR008692">
    <property type="entry name" value="Hemogglutn_Mycoplasma"/>
</dbReference>
<keyword evidence="2" id="KW-0732">Signal</keyword>
<evidence type="ECO:0000259" key="3">
    <source>
        <dbReference type="Pfam" id="PF05692"/>
    </source>
</evidence>
<proteinExistence type="predicted"/>
<dbReference type="EMBL" id="CP059674">
    <property type="protein sequence ID" value="QMT98428.1"/>
    <property type="molecule type" value="Genomic_DNA"/>
</dbReference>
<feature type="region of interest" description="Disordered" evidence="1">
    <location>
        <begin position="33"/>
        <end position="72"/>
    </location>
</feature>
<accession>A0A7D7U5S2</accession>
<evidence type="ECO:0000313" key="5">
    <source>
        <dbReference type="Proteomes" id="UP000514704"/>
    </source>
</evidence>
<feature type="compositionally biased region" description="Low complexity" evidence="1">
    <location>
        <begin position="33"/>
        <end position="58"/>
    </location>
</feature>
<sequence length="694" mass="74545">MKRKNIIKFVSLLGMGSFVMLAAASCTQAISLVPNSSSSSNSENPSNTTLNKNTNSNSGAEMNDAPSGGTEANNVDQQLAAARQVLTTLIDSETNNISLYADYAKIKATLTSAYSTSKSTLDNENATVEQVKNATSTLQTAIDTAANNKRTFDSANQPLVTAYNSLKLTVKNENNVLGGLTETYFETIKNNLTTLYESGKTLTNQPLETMDGSVTLKAEDVAGANTKITDALSKLNDWKSNAETLSTGFLKEVLDKTKLTGVDSSNQQQPGNYSFVGYSVDVGTGTSGSDRPNWSFAQRKAWTSNTAILNQTQPVSDVSWIYSLTGTDGKYTLTFNNYGPSTGYLYFPYKLIKTSDNVGLQYKLNNKEAQTVEFKPATQSAGTSRATEAAPPMALENADPAMNQTATMNETPTVADINVAKIKLTDLIFGQNTVEFSVPTMNGESASKVAPLIGNMYITSSDDETNKNKIYDSIFGNTLSEDNNQKSVSVDLLKGYGLAANYSMLFYQLTNPRSTNSAQISSPAYFVGFIGGNQSRLGTITDTVMRMYPNFNSTPSGTNLDGDHRTYTIYVNAPQAGNYSISGSYIFSSSMANATRSIRFYKDNDSTHAVDFIANKQADWNTVGNFNTMDNMTTARSSTNSNKTLSLQKGLNKILLAGINTGDTPYIGNLTFTLNSAAQGDAVATASTSGSSQS</sequence>
<dbReference type="AlphaFoldDB" id="A0A7D7U5S2"/>
<dbReference type="Pfam" id="PF07554">
    <property type="entry name" value="FIVAR"/>
    <property type="match status" value="2"/>
</dbReference>
<dbReference type="Proteomes" id="UP000514704">
    <property type="component" value="Chromosome"/>
</dbReference>
<dbReference type="Pfam" id="PF05692">
    <property type="entry name" value="Myco_haema"/>
    <property type="match status" value="1"/>
</dbReference>
<dbReference type="KEGG" id="mtuy:H3143_02925"/>
<gene>
    <name evidence="4" type="ORF">H3143_02925</name>
</gene>
<organism evidence="4 5">
    <name type="scientific">Mycoplasma tullyi</name>
    <dbReference type="NCBI Taxonomy" id="1612150"/>
    <lineage>
        <taxon>Bacteria</taxon>
        <taxon>Bacillati</taxon>
        <taxon>Mycoplasmatota</taxon>
        <taxon>Mollicutes</taxon>
        <taxon>Mycoplasmataceae</taxon>
        <taxon>Mycoplasma</taxon>
    </lineage>
</organism>
<name>A0A7D7U5S2_9MOLU</name>
<dbReference type="RefSeq" id="WP_182078713.1">
    <property type="nucleotide sequence ID" value="NZ_CP059674.1"/>
</dbReference>
<keyword evidence="5" id="KW-1185">Reference proteome</keyword>
<evidence type="ECO:0000256" key="1">
    <source>
        <dbReference type="SAM" id="MobiDB-lite"/>
    </source>
</evidence>